<dbReference type="SUPFAM" id="SSF54427">
    <property type="entry name" value="NTF2-like"/>
    <property type="match status" value="1"/>
</dbReference>
<dbReference type="RefSeq" id="WP_310338786.1">
    <property type="nucleotide sequence ID" value="NZ_JAVDXO010000001.1"/>
</dbReference>
<proteinExistence type="predicted"/>
<organism evidence="2 3">
    <name type="scientific">Rhodoferax saidenbachensis</name>
    <dbReference type="NCBI Taxonomy" id="1484693"/>
    <lineage>
        <taxon>Bacteria</taxon>
        <taxon>Pseudomonadati</taxon>
        <taxon>Pseudomonadota</taxon>
        <taxon>Betaproteobacteria</taxon>
        <taxon>Burkholderiales</taxon>
        <taxon>Comamonadaceae</taxon>
        <taxon>Rhodoferax</taxon>
    </lineage>
</organism>
<sequence length="150" mass="16445">MDKRSAGFSRLLSRCLLLFFLALGAVAAHAEGLSPKDEKQVLSVVRSQLDAFAQDDADKAFSYAAPNIRNLMGTAARFMAMVRNQYEVVYRPASTVFLKPVGDASEAVLKVQLTEEDGTPWIAIYTLQKQKNKSWRITGCAVNPATGTMV</sequence>
<keyword evidence="3" id="KW-1185">Reference proteome</keyword>
<dbReference type="Proteomes" id="UP001268089">
    <property type="component" value="Unassembled WGS sequence"/>
</dbReference>
<evidence type="ECO:0000256" key="1">
    <source>
        <dbReference type="SAM" id="SignalP"/>
    </source>
</evidence>
<feature type="signal peptide" evidence="1">
    <location>
        <begin position="1"/>
        <end position="30"/>
    </location>
</feature>
<dbReference type="EMBL" id="JAVDXO010000001">
    <property type="protein sequence ID" value="MDR7305044.1"/>
    <property type="molecule type" value="Genomic_DNA"/>
</dbReference>
<dbReference type="InterPro" id="IPR032710">
    <property type="entry name" value="NTF2-like_dom_sf"/>
</dbReference>
<comment type="caution">
    <text evidence="2">The sequence shown here is derived from an EMBL/GenBank/DDBJ whole genome shotgun (WGS) entry which is preliminary data.</text>
</comment>
<protein>
    <recommendedName>
        <fullName evidence="4">DUF4864 domain-containing protein</fullName>
    </recommendedName>
</protein>
<reference evidence="2 3" key="1">
    <citation type="submission" date="2023-07" db="EMBL/GenBank/DDBJ databases">
        <title>Sorghum-associated microbial communities from plants grown in Nebraska, USA.</title>
        <authorList>
            <person name="Schachtman D."/>
        </authorList>
    </citation>
    <scope>NUCLEOTIDE SEQUENCE [LARGE SCALE GENOMIC DNA]</scope>
    <source>
        <strain evidence="2 3">BE308</strain>
    </source>
</reference>
<keyword evidence="1" id="KW-0732">Signal</keyword>
<evidence type="ECO:0008006" key="4">
    <source>
        <dbReference type="Google" id="ProtNLM"/>
    </source>
</evidence>
<feature type="chain" id="PRO_5047100785" description="DUF4864 domain-containing protein" evidence="1">
    <location>
        <begin position="31"/>
        <end position="150"/>
    </location>
</feature>
<evidence type="ECO:0000313" key="3">
    <source>
        <dbReference type="Proteomes" id="UP001268089"/>
    </source>
</evidence>
<gene>
    <name evidence="2" type="ORF">J2X15_000310</name>
</gene>
<dbReference type="Pfam" id="PF16156">
    <property type="entry name" value="DUF4864"/>
    <property type="match status" value="1"/>
</dbReference>
<evidence type="ECO:0000313" key="2">
    <source>
        <dbReference type="EMBL" id="MDR7305044.1"/>
    </source>
</evidence>
<name>A0ABU1ZHM6_9BURK</name>
<accession>A0ABU1ZHM6</accession>
<dbReference type="InterPro" id="IPR032347">
    <property type="entry name" value="DUF4864"/>
</dbReference>